<name>A0AAW2CB00_9ROSI</name>
<gene>
    <name evidence="1" type="ORF">SO802_023898</name>
</gene>
<comment type="caution">
    <text evidence="1">The sequence shown here is derived from an EMBL/GenBank/DDBJ whole genome shotgun (WGS) entry which is preliminary data.</text>
</comment>
<sequence length="80" mass="8769">MASGAEWLNAFLCYDFDDSYFDDVNVDAPSGFTDEENSDSKCDSEDEAECDSEDEAEFDFKCVGAIDGTHVSARPFSNAT</sequence>
<dbReference type="AlphaFoldDB" id="A0AAW2CB00"/>
<reference evidence="1 2" key="1">
    <citation type="submission" date="2024-01" db="EMBL/GenBank/DDBJ databases">
        <title>A telomere-to-telomere, gap-free genome of sweet tea (Lithocarpus litseifolius).</title>
        <authorList>
            <person name="Zhou J."/>
        </authorList>
    </citation>
    <scope>NUCLEOTIDE SEQUENCE [LARGE SCALE GENOMIC DNA]</scope>
    <source>
        <strain evidence="1">Zhou-2022a</strain>
        <tissue evidence="1">Leaf</tissue>
    </source>
</reference>
<evidence type="ECO:0000313" key="1">
    <source>
        <dbReference type="EMBL" id="KAK9994195.1"/>
    </source>
</evidence>
<proteinExistence type="predicted"/>
<evidence type="ECO:0008006" key="3">
    <source>
        <dbReference type="Google" id="ProtNLM"/>
    </source>
</evidence>
<accession>A0AAW2CB00</accession>
<keyword evidence="2" id="KW-1185">Reference proteome</keyword>
<dbReference type="EMBL" id="JAZDWU010000008">
    <property type="protein sequence ID" value="KAK9994195.1"/>
    <property type="molecule type" value="Genomic_DNA"/>
</dbReference>
<dbReference type="Proteomes" id="UP001459277">
    <property type="component" value="Unassembled WGS sequence"/>
</dbReference>
<evidence type="ECO:0000313" key="2">
    <source>
        <dbReference type="Proteomes" id="UP001459277"/>
    </source>
</evidence>
<protein>
    <recommendedName>
        <fullName evidence="3">Transposase</fullName>
    </recommendedName>
</protein>
<organism evidence="1 2">
    <name type="scientific">Lithocarpus litseifolius</name>
    <dbReference type="NCBI Taxonomy" id="425828"/>
    <lineage>
        <taxon>Eukaryota</taxon>
        <taxon>Viridiplantae</taxon>
        <taxon>Streptophyta</taxon>
        <taxon>Embryophyta</taxon>
        <taxon>Tracheophyta</taxon>
        <taxon>Spermatophyta</taxon>
        <taxon>Magnoliopsida</taxon>
        <taxon>eudicotyledons</taxon>
        <taxon>Gunneridae</taxon>
        <taxon>Pentapetalae</taxon>
        <taxon>rosids</taxon>
        <taxon>fabids</taxon>
        <taxon>Fagales</taxon>
        <taxon>Fagaceae</taxon>
        <taxon>Lithocarpus</taxon>
    </lineage>
</organism>